<dbReference type="GO" id="GO:0008168">
    <property type="term" value="F:methyltransferase activity"/>
    <property type="evidence" value="ECO:0007669"/>
    <property type="project" value="UniProtKB-KW"/>
</dbReference>
<proteinExistence type="predicted"/>
<dbReference type="SUPFAM" id="SSF53335">
    <property type="entry name" value="S-adenosyl-L-methionine-dependent methyltransferases"/>
    <property type="match status" value="2"/>
</dbReference>
<reference evidence="5" key="1">
    <citation type="submission" date="2022-11" db="EMBL/GenBank/DDBJ databases">
        <authorList>
            <person name="Hyden B.L."/>
            <person name="Feng K."/>
            <person name="Yates T."/>
            <person name="Jawdy S."/>
            <person name="Smart L.B."/>
            <person name="Muchero W."/>
        </authorList>
    </citation>
    <scope>NUCLEOTIDE SEQUENCE</scope>
    <source>
        <tissue evidence="5">Shoot tip</tissue>
    </source>
</reference>
<comment type="caution">
    <text evidence="5">The sequence shown here is derived from an EMBL/GenBank/DDBJ whole genome shotgun (WGS) entry which is preliminary data.</text>
</comment>
<dbReference type="Pfam" id="PF03492">
    <property type="entry name" value="Methyltransf_7"/>
    <property type="match status" value="2"/>
</dbReference>
<dbReference type="Gene3D" id="1.10.1200.270">
    <property type="entry name" value="Methyltransferase, alpha-helical capping domain"/>
    <property type="match status" value="1"/>
</dbReference>
<accession>A0A9Q0WUF3</accession>
<dbReference type="GO" id="GO:0032259">
    <property type="term" value="P:methylation"/>
    <property type="evidence" value="ECO:0007669"/>
    <property type="project" value="UniProtKB-KW"/>
</dbReference>
<dbReference type="InterPro" id="IPR029063">
    <property type="entry name" value="SAM-dependent_MTases_sf"/>
</dbReference>
<keyword evidence="4" id="KW-0460">Magnesium</keyword>
<name>A0A9Q0WUF3_SALPP</name>
<dbReference type="GO" id="GO:0046872">
    <property type="term" value="F:metal ion binding"/>
    <property type="evidence" value="ECO:0007669"/>
    <property type="project" value="UniProtKB-KW"/>
</dbReference>
<evidence type="ECO:0000313" key="6">
    <source>
        <dbReference type="Proteomes" id="UP001151532"/>
    </source>
</evidence>
<keyword evidence="1 5" id="KW-0489">Methyltransferase</keyword>
<organism evidence="5 6">
    <name type="scientific">Salix purpurea</name>
    <name type="common">Purple osier willow</name>
    <dbReference type="NCBI Taxonomy" id="77065"/>
    <lineage>
        <taxon>Eukaryota</taxon>
        <taxon>Viridiplantae</taxon>
        <taxon>Streptophyta</taxon>
        <taxon>Embryophyta</taxon>
        <taxon>Tracheophyta</taxon>
        <taxon>Spermatophyta</taxon>
        <taxon>Magnoliopsida</taxon>
        <taxon>eudicotyledons</taxon>
        <taxon>Gunneridae</taxon>
        <taxon>Pentapetalae</taxon>
        <taxon>rosids</taxon>
        <taxon>fabids</taxon>
        <taxon>Malpighiales</taxon>
        <taxon>Salicaceae</taxon>
        <taxon>Saliceae</taxon>
        <taxon>Salix</taxon>
    </lineage>
</organism>
<dbReference type="PANTHER" id="PTHR31009">
    <property type="entry name" value="S-ADENOSYL-L-METHIONINE:CARBOXYL METHYLTRANSFERASE FAMILY PROTEIN"/>
    <property type="match status" value="1"/>
</dbReference>
<keyword evidence="3" id="KW-0479">Metal-binding</keyword>
<dbReference type="OrthoDB" id="1523883at2759"/>
<dbReference type="EMBL" id="JAPFFK010000002">
    <property type="protein sequence ID" value="KAJ6773656.1"/>
    <property type="molecule type" value="Genomic_DNA"/>
</dbReference>
<reference evidence="5" key="2">
    <citation type="journal article" date="2023" name="Int. J. Mol. Sci.">
        <title>De Novo Assembly and Annotation of 11 Diverse Shrub Willow (Salix) Genomes Reveals Novel Gene Organization in Sex-Linked Regions.</title>
        <authorList>
            <person name="Hyden B."/>
            <person name="Feng K."/>
            <person name="Yates T.B."/>
            <person name="Jawdy S."/>
            <person name="Cereghino C."/>
            <person name="Smart L.B."/>
            <person name="Muchero W."/>
        </authorList>
    </citation>
    <scope>NUCLEOTIDE SEQUENCE</scope>
    <source>
        <tissue evidence="5">Shoot tip</tissue>
    </source>
</reference>
<dbReference type="Proteomes" id="UP001151532">
    <property type="component" value="Chromosome 5"/>
</dbReference>
<dbReference type="Gene3D" id="3.40.50.150">
    <property type="entry name" value="Vaccinia Virus protein VP39"/>
    <property type="match status" value="2"/>
</dbReference>
<dbReference type="InterPro" id="IPR042086">
    <property type="entry name" value="MeTrfase_capping"/>
</dbReference>
<keyword evidence="2" id="KW-0808">Transferase</keyword>
<evidence type="ECO:0000313" key="5">
    <source>
        <dbReference type="EMBL" id="KAJ6773656.1"/>
    </source>
</evidence>
<evidence type="ECO:0000256" key="1">
    <source>
        <dbReference type="ARBA" id="ARBA00022603"/>
    </source>
</evidence>
<evidence type="ECO:0000256" key="2">
    <source>
        <dbReference type="ARBA" id="ARBA00022679"/>
    </source>
</evidence>
<sequence length="504" mass="55891">MEVMQVLHMNKGDDENSYAKNSKVQSKIISLGKRINGEAIMQMLCTNIPDIMGIADLGCSSGPNSLSLISEIIDMIYAKCRDLGRPTPELKVFLNDLPCNDFNSIFGSLPAFYDDLRKEKGSEFGPCFVSATPGSFYGRLFPSRSLHCVHSSSSLHWLSQVPPGLESSARTTTTMNKGKIYISKSSSHGVLEAYSLQFQTDFSSFLKSRSKEIAAGGCMLLSLMGRRSTNPTTDDSCYHWELLAQALMSMVTEGLVEEEKVDSFNAPYYGPCVEEIKTEIEKEGSFILSRLETFEIEWDGGVDDAGTTFGAQSRGQRVAKTIRAVVESMLEFHFGKDIMDELFKRYGEMVEDYLSKTGTKYTNLVVSLTWVAPRSGPNSLSLISEIIDMIYAKCRDLGRPTPELKVFLNDLPCNDFNSIFGSLPAFYDELRKEKGSEFGPCFVSATPGSFYGRLFPSRSMHCVHSSSSSTGSCISIFIYEEHFKVSTPNRGGDGGEENNFIILF</sequence>
<evidence type="ECO:0000256" key="3">
    <source>
        <dbReference type="ARBA" id="ARBA00022723"/>
    </source>
</evidence>
<dbReference type="InterPro" id="IPR005299">
    <property type="entry name" value="MeTrfase_7"/>
</dbReference>
<keyword evidence="6" id="KW-1185">Reference proteome</keyword>
<dbReference type="AlphaFoldDB" id="A0A9Q0WUF3"/>
<evidence type="ECO:0000256" key="4">
    <source>
        <dbReference type="ARBA" id="ARBA00022842"/>
    </source>
</evidence>
<gene>
    <name evidence="5" type="ORF">OIU79_017177</name>
</gene>
<protein>
    <submittedName>
        <fullName evidence="5">S-ADENOSYL-L-METHIONINE:CARBOXYL METHYLTRANSFERASE FAMILY PROTEIN</fullName>
    </submittedName>
</protein>